<gene>
    <name evidence="2" type="ORF">BEWA_047590</name>
</gene>
<comment type="caution">
    <text evidence="2">The sequence shown here is derived from an EMBL/GenBank/DDBJ whole genome shotgun (WGS) entry which is preliminary data.</text>
</comment>
<reference evidence="2 3" key="1">
    <citation type="journal article" date="2012" name="BMC Genomics">
        <title>Comparative genomic analysis and phylogenetic position of Theileria equi.</title>
        <authorList>
            <person name="Kappmeyer L.S."/>
            <person name="Thiagarajan M."/>
            <person name="Herndon D.R."/>
            <person name="Ramsay J.D."/>
            <person name="Caler E."/>
            <person name="Djikeng A."/>
            <person name="Gillespie J.J."/>
            <person name="Lau A.O."/>
            <person name="Roalson E.H."/>
            <person name="Silva J.C."/>
            <person name="Silva M.G."/>
            <person name="Suarez C.E."/>
            <person name="Ueti M.W."/>
            <person name="Nene V.M."/>
            <person name="Mealey R.H."/>
            <person name="Knowles D.P."/>
            <person name="Brayton K.A."/>
        </authorList>
    </citation>
    <scope>NUCLEOTIDE SEQUENCE [LARGE SCALE GENOMIC DNA]</scope>
    <source>
        <strain evidence="2 3">WA</strain>
    </source>
</reference>
<dbReference type="RefSeq" id="XP_004831746.1">
    <property type="nucleotide sequence ID" value="XM_004831689.1"/>
</dbReference>
<proteinExistence type="predicted"/>
<name>L1LAM5_THEEQ</name>
<evidence type="ECO:0000313" key="2">
    <source>
        <dbReference type="EMBL" id="EKX72294.1"/>
    </source>
</evidence>
<feature type="region of interest" description="Disordered" evidence="1">
    <location>
        <begin position="1"/>
        <end position="33"/>
    </location>
</feature>
<evidence type="ECO:0000313" key="3">
    <source>
        <dbReference type="Proteomes" id="UP000031512"/>
    </source>
</evidence>
<protein>
    <submittedName>
        <fullName evidence="2">Uncharacterized protein</fullName>
    </submittedName>
</protein>
<evidence type="ECO:0000256" key="1">
    <source>
        <dbReference type="SAM" id="MobiDB-lite"/>
    </source>
</evidence>
<keyword evidence="3" id="KW-1185">Reference proteome</keyword>
<dbReference type="Proteomes" id="UP000031512">
    <property type="component" value="Unassembled WGS sequence"/>
</dbReference>
<accession>L1LAM5</accession>
<dbReference type="VEuPathDB" id="PiroplasmaDB:BEWA_047590"/>
<dbReference type="KEGG" id="beq:BEWA_047590"/>
<sequence length="276" mass="30976">MISEERSPLGSLLSRGNLQRKSSHLNKTIGDDNVGMQTAASEISTSRAETIKGVTNPTLISTSDVADNRSTLSLVEGQCLPESNQKIFSKWVRACDHTESKQGNILPLKKQQKHDDNGRIGPKLLVKQTGTTYRASFQTDDKEFNNDILGTRRLYYNLADVRLALTLDELQCGPEFNRKNFFLYKQVATCKTTQCRRGINKIPFKKQGGNKTMALIVIVEEPVNLFGRFAGILSKRINSNGQEIKVRSKYNRKILFIKACSDYSPNLQETVVSTRV</sequence>
<organism evidence="2 3">
    <name type="scientific">Theileria equi strain WA</name>
    <dbReference type="NCBI Taxonomy" id="1537102"/>
    <lineage>
        <taxon>Eukaryota</taxon>
        <taxon>Sar</taxon>
        <taxon>Alveolata</taxon>
        <taxon>Apicomplexa</taxon>
        <taxon>Aconoidasida</taxon>
        <taxon>Piroplasmida</taxon>
        <taxon>Theileriidae</taxon>
        <taxon>Theileria</taxon>
    </lineage>
</organism>
<dbReference type="EMBL" id="ACOU01000007">
    <property type="protein sequence ID" value="EKX72294.1"/>
    <property type="molecule type" value="Genomic_DNA"/>
</dbReference>
<dbReference type="GeneID" id="15804047"/>
<dbReference type="AlphaFoldDB" id="L1LAM5"/>